<name>A0ABC9HIA2_FASHE</name>
<gene>
    <name evidence="2" type="ORF">FHB240107_LOCUS13538</name>
</gene>
<evidence type="ECO:0000313" key="3">
    <source>
        <dbReference type="Proteomes" id="UP001189180"/>
    </source>
</evidence>
<proteinExistence type="predicted"/>
<protein>
    <submittedName>
        <fullName evidence="2">Uncharacterized protein</fullName>
    </submittedName>
</protein>
<keyword evidence="3" id="KW-1185">Reference proteome</keyword>
<comment type="caution">
    <text evidence="2">The sequence shown here is derived from an EMBL/GenBank/DDBJ whole genome shotgun (WGS) entry which is preliminary data.</text>
</comment>
<reference evidence="2 3" key="1">
    <citation type="submission" date="2024-08" db="EMBL/GenBank/DDBJ databases">
        <authorList>
            <person name="Paterson S."/>
        </authorList>
    </citation>
    <scope>NUCLEOTIDE SEQUENCE [LARGE SCALE GENOMIC DNA]</scope>
</reference>
<sequence>MLRANLPVQYEGQTLDKCAEAADKVLEQARAFDSRSYALTSTSVTPPNPTVNSASTTTQHNAPGNNSSIQMACQEVRRLMQVVEQHETTIISLRP</sequence>
<evidence type="ECO:0000313" key="2">
    <source>
        <dbReference type="EMBL" id="CAM0512736.1"/>
    </source>
</evidence>
<feature type="compositionally biased region" description="Polar residues" evidence="1">
    <location>
        <begin position="54"/>
        <end position="67"/>
    </location>
</feature>
<dbReference type="Proteomes" id="UP001189180">
    <property type="component" value="Unassembled WGS sequence"/>
</dbReference>
<evidence type="ECO:0000256" key="1">
    <source>
        <dbReference type="SAM" id="MobiDB-lite"/>
    </source>
</evidence>
<accession>A0ABC9HIA2</accession>
<dbReference type="AlphaFoldDB" id="A0ABC9HIA2"/>
<feature type="region of interest" description="Disordered" evidence="1">
    <location>
        <begin position="36"/>
        <end position="67"/>
    </location>
</feature>
<feature type="compositionally biased region" description="Low complexity" evidence="1">
    <location>
        <begin position="40"/>
        <end position="53"/>
    </location>
</feature>
<dbReference type="EMBL" id="CANUEZ050000244">
    <property type="protein sequence ID" value="CAM0512736.1"/>
    <property type="molecule type" value="Genomic_DNA"/>
</dbReference>
<organism evidence="2 3">
    <name type="scientific">Fasciola hepatica</name>
    <name type="common">Liver fluke</name>
    <dbReference type="NCBI Taxonomy" id="6192"/>
    <lineage>
        <taxon>Eukaryota</taxon>
        <taxon>Metazoa</taxon>
        <taxon>Spiralia</taxon>
        <taxon>Lophotrochozoa</taxon>
        <taxon>Platyhelminthes</taxon>
        <taxon>Trematoda</taxon>
        <taxon>Digenea</taxon>
        <taxon>Plagiorchiida</taxon>
        <taxon>Echinostomata</taxon>
        <taxon>Echinostomatoidea</taxon>
        <taxon>Fasciolidae</taxon>
        <taxon>Fasciola</taxon>
    </lineage>
</organism>